<dbReference type="Proteomes" id="UP000320179">
    <property type="component" value="Chromosome"/>
</dbReference>
<dbReference type="AlphaFoldDB" id="A0AAE6FYD0"/>
<organism evidence="1 2">
    <name type="scientific">Myxococcus xanthus</name>
    <dbReference type="NCBI Taxonomy" id="34"/>
    <lineage>
        <taxon>Bacteria</taxon>
        <taxon>Pseudomonadati</taxon>
        <taxon>Myxococcota</taxon>
        <taxon>Myxococcia</taxon>
        <taxon>Myxococcales</taxon>
        <taxon>Cystobacterineae</taxon>
        <taxon>Myxococcaceae</taxon>
        <taxon>Myxococcus</taxon>
    </lineage>
</organism>
<accession>A0AAE6FYD0</accession>
<protein>
    <submittedName>
        <fullName evidence="1">Uncharacterized protein</fullName>
    </submittedName>
</protein>
<evidence type="ECO:0000313" key="2">
    <source>
        <dbReference type="Proteomes" id="UP000320179"/>
    </source>
</evidence>
<evidence type="ECO:0000313" key="1">
    <source>
        <dbReference type="EMBL" id="QDE67306.1"/>
    </source>
</evidence>
<sequence>MSGASGFSSFVSQTGTALHPANWDWTFERGRWDDPSLFGLELFGSGQDLVAIHRNAPLAVEVHILNP</sequence>
<proteinExistence type="predicted"/>
<gene>
    <name evidence="1" type="ORF">BHS09_10060</name>
</gene>
<name>A0AAE6FYD0_MYXXA</name>
<reference evidence="1 2" key="1">
    <citation type="journal article" date="2019" name="Science">
        <title>Social genes are selection hotspots in kin groups of a soil microbe.</title>
        <authorList>
            <person name="Wielgoss S."/>
            <person name="Wolfensberger R."/>
            <person name="Sun L."/>
            <person name="Fiegna F."/>
            <person name="Velicer G.J."/>
        </authorList>
    </citation>
    <scope>NUCLEOTIDE SEQUENCE [LARGE SCALE GENOMIC DNA]</scope>
    <source>
        <strain evidence="1 2">MC3.5.9c15</strain>
    </source>
</reference>
<dbReference type="EMBL" id="CP017174">
    <property type="protein sequence ID" value="QDE67306.1"/>
    <property type="molecule type" value="Genomic_DNA"/>
</dbReference>
<dbReference type="RefSeq" id="WP_140789304.1">
    <property type="nucleotide sequence ID" value="NZ_CP017170.1"/>
</dbReference>